<dbReference type="EMBL" id="MLAK01001037">
    <property type="protein sequence ID" value="OHS98771.1"/>
    <property type="molecule type" value="Genomic_DNA"/>
</dbReference>
<evidence type="ECO:0000256" key="2">
    <source>
        <dbReference type="SAM" id="MobiDB-lite"/>
    </source>
</evidence>
<dbReference type="PROSITE" id="PS51783">
    <property type="entry name" value="PH_BEACH"/>
    <property type="match status" value="1"/>
</dbReference>
<dbReference type="InterPro" id="IPR016024">
    <property type="entry name" value="ARM-type_fold"/>
</dbReference>
<dbReference type="PROSITE" id="PS50197">
    <property type="entry name" value="BEACH"/>
    <property type="match status" value="1"/>
</dbReference>
<dbReference type="Pfam" id="PF02138">
    <property type="entry name" value="Beach"/>
    <property type="match status" value="1"/>
</dbReference>
<feature type="compositionally biased region" description="Polar residues" evidence="2">
    <location>
        <begin position="2540"/>
        <end position="2550"/>
    </location>
</feature>
<evidence type="ECO:0000313" key="5">
    <source>
        <dbReference type="EMBL" id="OHS98771.1"/>
    </source>
</evidence>
<dbReference type="GeneID" id="94825025"/>
<dbReference type="PANTHER" id="PTHR13743:SF161">
    <property type="entry name" value="BEIGE_BEACH DOMAIN CONTAINING PROTEIN"/>
    <property type="match status" value="1"/>
</dbReference>
<dbReference type="SUPFAM" id="SSF50729">
    <property type="entry name" value="PH domain-like"/>
    <property type="match status" value="1"/>
</dbReference>
<evidence type="ECO:0000259" key="4">
    <source>
        <dbReference type="PROSITE" id="PS51783"/>
    </source>
</evidence>
<reference evidence="5" key="1">
    <citation type="submission" date="2016-10" db="EMBL/GenBank/DDBJ databases">
        <authorList>
            <person name="Benchimol M."/>
            <person name="Almeida L.G."/>
            <person name="Vasconcelos A.T."/>
            <person name="Perreira-Neves A."/>
            <person name="Rosa I.A."/>
            <person name="Tasca T."/>
            <person name="Bogo M.R."/>
            <person name="de Souza W."/>
        </authorList>
    </citation>
    <scope>NUCLEOTIDE SEQUENCE [LARGE SCALE GENOMIC DNA]</scope>
    <source>
        <strain evidence="5">K</strain>
    </source>
</reference>
<evidence type="ECO:0000256" key="1">
    <source>
        <dbReference type="ARBA" id="ARBA00022574"/>
    </source>
</evidence>
<gene>
    <name evidence="5" type="ORF">TRFO_01810</name>
</gene>
<dbReference type="RefSeq" id="XP_068351908.1">
    <property type="nucleotide sequence ID" value="XM_068490321.1"/>
</dbReference>
<keyword evidence="6" id="KW-1185">Reference proteome</keyword>
<dbReference type="InterPro" id="IPR050865">
    <property type="entry name" value="BEACH_Domain"/>
</dbReference>
<sequence>MTFDPTPQILQVFSGSSGSNYLTQIQNPQFKEILSSISLPQYSNREIQQYSTGSSNKTHQLISAALKNLSFSFQFDPNLISNLLSLFARNGLKRGIETEIASKVVLLLVLSLTLTENENTKVSDYSKLIKLICEASLKEPAKNIKSALNISVLFVAELFVQRATSSKISQIENFEILLESEFSEVLDSVKQALQKINIDKIDNFCLFLLKKASPAKGSEIPLHAKVAINFISGVAKGPRAVFSSEAARQIVMLASRPLLAFDAEALDFFVALSRFTEKSVSEQVVDMIADSLNVQLLTAAATGDTLVDGFIQIPKEEIIKTRETDTNNDIKYDVKSKNKTETLNESGNNDSGNTENESDIVTDFLNSNETTGESYDGINLNDDYYLNYEKNNISLNDNLEYMTSHYNINNLNENDVDDNQENESEIMNDVIAENESEVNLVKIIPPRINSQSSISNNKSRTNQSFEKRVPKIGERKPIPVKLNLSSYNLKKDINLCGNKHLYHISPRLSLKDIRNPNNSPNNTQRFDEIFDKVKQPLSPRASQNYTFNYDYFHQKNIGHDRRNNVKDHRQGDFRSNVTKREVIEKCIFKFPHKETFCSGFDPTPHINKFDDDWSCIVTPDVLSSIKKLVHAFRGNDILIKRLLESAGKCATKSRSQLASQAALVALLLEAKEAGCSVSEASAAIDIKQIFNPDFIAATGTPANCLRSRTVSLAVEDCDLLFVSLLQLSSKHPHIFLEVISTLTAIHQRLVVLVVEKCNSTLIPLAQAAASMQKISDEQTDEHPLEVVDKARGAFLVLAKMIGESDEAQKTVFSCSPFTRVILSFVFDEKTREYTLSVIENALKECGDLPVLSLELADIIKYCFYNFSEKSTLLALFVVQTVNRAAQLKTETLKNFIVFSNALFEMMNKLFQSESCRLLFQEIMIFISLFSPYAKKFVVRHKDSIKNAANKLYENEENPRFLYVSLIKIAIDEKKCLIRHPILLPLIFELYRGNELFDLLDELLNNPINIAWCNVVCLDNNLLLALDENKEDKQKIEKLFTKIALVSISSSSLFSYLRLLSPRNGKIPTNAPYFLSYLDQLLVASLKAQNESWPLEPRKILHQATINVPKSEFSFTGWVFVNTMMPTYYPCIFKILNDKNKIVCEVFFRMKKLFISCDNKRKRPSVQLDFTFPSDEWSFISLNFKREENDTFIELYANCKKVASVRVQESLFSFLNEEQLSFIFGGALDDVSVETNFPCKLGPFAILDDFTVNNMKVMYNDDQRFFGRNCNSTLLLKYQPYAFGPRHQQRTLASSLVLKMRIEALIPLFEILSLPLETHDGEIHEEEGNIQKDKSLIDLVFSIFTHAFHFGSTIEDSFHNSNGFGIISHILLQPKSAPLINSSLYFSFYKLYTGLMTEDLKIDLFNTILLNFHLWSSTLRSETVIIVDHWLNTLVPKHLKHVIQNNTFSSLLNMTILTFHDEEDLKFIHPNTNNYEYACQYCLKSKDSCNNERYNTEDLKIPENNDFKAETSETKTIMDIMFQILLVISYEIFTFDDYLLLVSYLSKTNSPTLNNNIMNLLKQMILVHPESLQTVFANETALSRLNAVFSSTESVGAVAATLEIIVFLHKAQMISTISLQDHLDAVVSHIPVPLFCKELFDRIVGLMAQATPELFSLCCWIAAVIGDKCNREVILENIQPSEKIVIPLWALAPALLAARSDLKYGTKIVNFLADCCNCINNSAEQLQTIFFSISIVCSSVNVNPAPLQNAFLKHILEIYIKKKEQHINDILLKLISNYLFYRDLRYYSMPKFFEGTPFSGWEKDLATKEKRRTSDKDILQMQIYSTDVSRLQFKALSDFSSKILNACKTKIGAIGYFGLRFEKQPFKWADREIALLLLKYMVNYQKNESQLRLQYLLLYFLISCAKNTPIIEYIRTIDNPTMSVPIKNIDAFQQVVDLVCFQLDKLNVKDIHLLNCKSQNFRVNGQSYFQYLTVTCDSGSAYDDLLKEVLNTRKKVNDLFTGILKIPTDRHQGFFKVSQKKTFIEYANSLYRQRFIYKSLFESLTIDNAPFASMISPNSKHYLRDSTLIGQLIPLQTKTNHHFCDHKEAAQVRDKITQNGEIINRNILKLISDEEKNCDMISIKRIEPAIIEFQNRELKILKLRNYKLIRISLADLKWVTRVTELHRHVALEIITVFGDSYFLSFSTKEIRDKIFEKLRLYGKSFEPLTDKWLAGNISNFDYLLSLNYAAGRSFNNPAQYPIFPFVLADYDSEKLDLGAEDTFRDLSKPSGLLGEEKANSLRLQMANLKKLGEKPYLFSAAPSCPLSLYLMLIRLEPFTSLHIEMHGGRFDDKKRLFNSIPELYSNIRDDANDYRELCPEFYFCPEFLTNKDRFDIGIDDVILPKWASSPEEFIYMHRKALESRKVRAKLHEWIDLLFGVLQKSENNIYEPRLYEDAWSSSNSPESDESLKSSKLCLGQIPLQLFKKNHQPFVSKTQPLARLEIRQAEVKVGTGLVFATAFSATSRTVKLLFVDEKFARRTISFDTVTLESTELRFEKAFQDNNSPRSQASNNNNINANTTLYNNNQNNNSQEMRANQISSQISNFNSNICSNFDSLNTISPVNINRNNNRNVNINNLNLNLNAKSDRKIFPAFSSSMLVICSNQNSFLLNENGEYFTFPKKYILSASDSQSLVNVCNDSLVYLFRKNELKLPRRRLHYFGETAISCVAVSSKLGLIVIAAKDSTITYLSLYHSSMKLATLPDKLIARKIVFCKAIGFMVVYASIGQKHELISLTINSDLIARKALPSELVAIESFYTATRGIDHLIFVDRDNKVHACEAYTLDQRRLITELPSRPILFKFKSNLRAIISITYSGDMTIIPSDRAAAEDF</sequence>
<evidence type="ECO:0008006" key="7">
    <source>
        <dbReference type="Google" id="ProtNLM"/>
    </source>
</evidence>
<keyword evidence="1" id="KW-0853">WD repeat</keyword>
<feature type="region of interest" description="Disordered" evidence="2">
    <location>
        <begin position="2539"/>
        <end position="2568"/>
    </location>
</feature>
<name>A0A1J4JML0_9EUKA</name>
<dbReference type="InterPro" id="IPR023362">
    <property type="entry name" value="PH-BEACH_dom"/>
</dbReference>
<comment type="caution">
    <text evidence="5">The sequence shown here is derived from an EMBL/GenBank/DDBJ whole genome shotgun (WGS) entry which is preliminary data.</text>
</comment>
<dbReference type="SUPFAM" id="SSF48371">
    <property type="entry name" value="ARM repeat"/>
    <property type="match status" value="1"/>
</dbReference>
<evidence type="ECO:0000259" key="3">
    <source>
        <dbReference type="PROSITE" id="PS50197"/>
    </source>
</evidence>
<dbReference type="PANTHER" id="PTHR13743">
    <property type="entry name" value="BEIGE/BEACH-RELATED"/>
    <property type="match status" value="1"/>
</dbReference>
<organism evidence="5 6">
    <name type="scientific">Tritrichomonas foetus</name>
    <dbReference type="NCBI Taxonomy" id="1144522"/>
    <lineage>
        <taxon>Eukaryota</taxon>
        <taxon>Metamonada</taxon>
        <taxon>Parabasalia</taxon>
        <taxon>Tritrichomonadida</taxon>
        <taxon>Tritrichomonadidae</taxon>
        <taxon>Tritrichomonas</taxon>
    </lineage>
</organism>
<dbReference type="Gene3D" id="1.10.1540.10">
    <property type="entry name" value="BEACH domain"/>
    <property type="match status" value="1"/>
</dbReference>
<dbReference type="CDD" id="cd06071">
    <property type="entry name" value="Beach"/>
    <property type="match status" value="1"/>
</dbReference>
<dbReference type="InterPro" id="IPR036372">
    <property type="entry name" value="BEACH_dom_sf"/>
</dbReference>
<feature type="domain" description="BEACH-type PH" evidence="4">
    <location>
        <begin position="2096"/>
        <end position="2198"/>
    </location>
</feature>
<dbReference type="OrthoDB" id="26681at2759"/>
<dbReference type="VEuPathDB" id="TrichDB:TRFO_01810"/>
<dbReference type="SUPFAM" id="SSF81837">
    <property type="entry name" value="BEACH domain"/>
    <property type="match status" value="1"/>
</dbReference>
<proteinExistence type="predicted"/>
<accession>A0A1J4JML0</accession>
<evidence type="ECO:0000313" key="6">
    <source>
        <dbReference type="Proteomes" id="UP000179807"/>
    </source>
</evidence>
<protein>
    <recommendedName>
        <fullName evidence="7">BEACH domain-containing protein</fullName>
    </recommendedName>
</protein>
<feature type="compositionally biased region" description="Low complexity" evidence="2">
    <location>
        <begin position="2551"/>
        <end position="2568"/>
    </location>
</feature>
<dbReference type="InterPro" id="IPR000409">
    <property type="entry name" value="BEACH_dom"/>
</dbReference>
<dbReference type="Proteomes" id="UP000179807">
    <property type="component" value="Unassembled WGS sequence"/>
</dbReference>
<feature type="domain" description="BEACH" evidence="3">
    <location>
        <begin position="2196"/>
        <end position="2471"/>
    </location>
</feature>
<dbReference type="SMART" id="SM01026">
    <property type="entry name" value="Beach"/>
    <property type="match status" value="1"/>
</dbReference>